<dbReference type="EMBL" id="CP052758">
    <property type="protein sequence ID" value="QJW38751.1"/>
    <property type="molecule type" value="Genomic_DNA"/>
</dbReference>
<organism evidence="2 3">
    <name type="scientific">Cellulosimicrobium protaetiae</name>
    <dbReference type="NCBI Taxonomy" id="2587808"/>
    <lineage>
        <taxon>Bacteria</taxon>
        <taxon>Bacillati</taxon>
        <taxon>Actinomycetota</taxon>
        <taxon>Actinomycetes</taxon>
        <taxon>Micrococcales</taxon>
        <taxon>Promicromonosporaceae</taxon>
        <taxon>Cellulosimicrobium</taxon>
    </lineage>
</organism>
<dbReference type="AlphaFoldDB" id="A0A6M5UNF6"/>
<protein>
    <submittedName>
        <fullName evidence="2">Uncharacterized protein</fullName>
    </submittedName>
</protein>
<evidence type="ECO:0000313" key="3">
    <source>
        <dbReference type="Proteomes" id="UP000451354"/>
    </source>
</evidence>
<keyword evidence="2" id="KW-0614">Plasmid</keyword>
<dbReference type="RefSeq" id="WP_154800694.1">
    <property type="nucleotide sequence ID" value="NZ_CP052758.1"/>
</dbReference>
<geneLocation type="plasmid" evidence="2 3">
    <name>pCPRO01</name>
</geneLocation>
<keyword evidence="1" id="KW-0812">Transmembrane</keyword>
<keyword evidence="3" id="KW-1185">Reference proteome</keyword>
<reference evidence="3" key="1">
    <citation type="journal article" date="2022" name="Int. J. Syst. Evol. Microbiol.">
        <title>Cellulosimicrobium protaetiae sp. nov., isolated from the gut of the larva of Protaetia brevitarsis seulensis.</title>
        <authorList>
            <person name="Le Han H."/>
            <person name="Nguyen T.T.H."/>
            <person name="Li Z."/>
            <person name="Shin N.R."/>
            <person name="Kim S.G."/>
        </authorList>
    </citation>
    <scope>NUCLEOTIDE SEQUENCE [LARGE SCALE GENOMIC DNA]</scope>
    <source>
        <strain evidence="3">BI34</strain>
    </source>
</reference>
<sequence length="263" mass="30653">MDEFLRWVPIGISAAALWVGVVNWRRTSRLDRWQHAGSVTVYETWVLGEINAENHPEVVVRNDGNTTVQLLNFGLAYGSWWVTDRHRPETWAVLPLPLHGSIRPGEELRCPAPDPISFYDRSFPFSDLGPVATIEDVNARRWVITRVDRRPAPSPHRPPRRRDAWFERQSWWERWDERLTTRAMRAVEKSPGRWHPVPMLIDWVWGWRPGSEEPTMGPLKQPRAWRYANGAEWRVPRIDTVPHYTWRDGLPAVPTPPPPPPAK</sequence>
<dbReference type="OrthoDB" id="5141003at2"/>
<feature type="transmembrane region" description="Helical" evidence="1">
    <location>
        <begin position="6"/>
        <end position="24"/>
    </location>
</feature>
<dbReference type="KEGG" id="cprt:FIC82_020420"/>
<name>A0A6M5UNF6_9MICO</name>
<evidence type="ECO:0000313" key="2">
    <source>
        <dbReference type="EMBL" id="QJW38751.1"/>
    </source>
</evidence>
<proteinExistence type="predicted"/>
<keyword evidence="1" id="KW-0472">Membrane</keyword>
<keyword evidence="1" id="KW-1133">Transmembrane helix</keyword>
<dbReference type="Proteomes" id="UP000451354">
    <property type="component" value="Plasmid pCPRO01"/>
</dbReference>
<evidence type="ECO:0000256" key="1">
    <source>
        <dbReference type="SAM" id="Phobius"/>
    </source>
</evidence>
<accession>A0A6M5UNF6</accession>
<gene>
    <name evidence="2" type="ORF">FIC82_020420</name>
</gene>